<dbReference type="EMBL" id="CP023344">
    <property type="protein sequence ID" value="ATC62639.1"/>
    <property type="molecule type" value="Genomic_DNA"/>
</dbReference>
<dbReference type="InterPro" id="IPR029058">
    <property type="entry name" value="AB_hydrolase_fold"/>
</dbReference>
<dbReference type="GO" id="GO:0004301">
    <property type="term" value="F:epoxide hydrolase activity"/>
    <property type="evidence" value="ECO:0007669"/>
    <property type="project" value="TreeGrafter"/>
</dbReference>
<dbReference type="SUPFAM" id="SSF53474">
    <property type="entry name" value="alpha/beta-Hydrolases"/>
    <property type="match status" value="1"/>
</dbReference>
<feature type="domain" description="AB hydrolase-1" evidence="2">
    <location>
        <begin position="43"/>
        <end position="282"/>
    </location>
</feature>
<dbReference type="PANTHER" id="PTHR42977">
    <property type="entry name" value="HYDROLASE-RELATED"/>
    <property type="match status" value="1"/>
</dbReference>
<dbReference type="Proteomes" id="UP000217265">
    <property type="component" value="Chromosome"/>
</dbReference>
<evidence type="ECO:0000313" key="3">
    <source>
        <dbReference type="EMBL" id="ATC62639.1"/>
    </source>
</evidence>
<dbReference type="OrthoDB" id="9775557at2"/>
<dbReference type="InterPro" id="IPR000073">
    <property type="entry name" value="AB_hydrolase_1"/>
</dbReference>
<name>A0A290Q1X0_9BACT</name>
<evidence type="ECO:0000256" key="1">
    <source>
        <dbReference type="ARBA" id="ARBA00022801"/>
    </source>
</evidence>
<keyword evidence="1 3" id="KW-0378">Hydrolase</keyword>
<organism evidence="3 4">
    <name type="scientific">Nibricoccus aquaticus</name>
    <dbReference type="NCBI Taxonomy" id="2576891"/>
    <lineage>
        <taxon>Bacteria</taxon>
        <taxon>Pseudomonadati</taxon>
        <taxon>Verrucomicrobiota</taxon>
        <taxon>Opitutia</taxon>
        <taxon>Opitutales</taxon>
        <taxon>Opitutaceae</taxon>
        <taxon>Nibricoccus</taxon>
    </lineage>
</organism>
<dbReference type="AlphaFoldDB" id="A0A290Q1X0"/>
<sequence>MSTDEIKIPEWLRALYPFAPKSFQTPHGARMSFLDEGPRGDEAVVMLHGNPTWSFFYRDLVKLVAPTMRCVVPDHIGMGLSEKPQDYSYRLATRIADVEALVASLGLKKVHLVVHDWGGAIGFGYATRHSEMIGRITILNTAAFVSDRIPGRIAICRAGGVGEFLVRAFNAFAWPATWMSMHARKLKEDEARGFLFPYDSWANRIAVHRFVADIPLEKDHPSRATLEEIEWRLPLLADKAKLVVWGAWDFCFNDAFLDRWREIYPDAEICRLRDAGHYVPEDGGEVARAKVRDFLLNLKPVSSHAP</sequence>
<dbReference type="PANTHER" id="PTHR42977:SF3">
    <property type="entry name" value="AB HYDROLASE-1 DOMAIN-CONTAINING PROTEIN"/>
    <property type="match status" value="1"/>
</dbReference>
<dbReference type="InterPro" id="IPR051340">
    <property type="entry name" value="Haloalkane_dehalogenase"/>
</dbReference>
<proteinExistence type="predicted"/>
<gene>
    <name evidence="3" type="ORF">CMV30_00895</name>
</gene>
<reference evidence="3 4" key="1">
    <citation type="submission" date="2017-09" db="EMBL/GenBank/DDBJ databases">
        <title>Complete genome sequence of Verrucomicrobial strain HZ-65, isolated from freshwater.</title>
        <authorList>
            <person name="Choi A."/>
        </authorList>
    </citation>
    <scope>NUCLEOTIDE SEQUENCE [LARGE SCALE GENOMIC DNA]</scope>
    <source>
        <strain evidence="3 4">HZ-65</strain>
    </source>
</reference>
<accession>A0A290Q1X0</accession>
<keyword evidence="4" id="KW-1185">Reference proteome</keyword>
<dbReference type="RefSeq" id="WP_096054274.1">
    <property type="nucleotide sequence ID" value="NZ_CP023344.1"/>
</dbReference>
<protein>
    <submittedName>
        <fullName evidence="3">Alpha/beta hydrolase</fullName>
    </submittedName>
</protein>
<evidence type="ECO:0000259" key="2">
    <source>
        <dbReference type="Pfam" id="PF00561"/>
    </source>
</evidence>
<evidence type="ECO:0000313" key="4">
    <source>
        <dbReference type="Proteomes" id="UP000217265"/>
    </source>
</evidence>
<dbReference type="KEGG" id="vbh:CMV30_00895"/>
<dbReference type="Pfam" id="PF00561">
    <property type="entry name" value="Abhydrolase_1"/>
    <property type="match status" value="1"/>
</dbReference>
<dbReference type="Gene3D" id="3.40.50.1820">
    <property type="entry name" value="alpha/beta hydrolase"/>
    <property type="match status" value="1"/>
</dbReference>